<proteinExistence type="predicted"/>
<evidence type="ECO:0000313" key="8">
    <source>
        <dbReference type="Proteomes" id="UP000051586"/>
    </source>
</evidence>
<evidence type="ECO:0008006" key="9">
    <source>
        <dbReference type="Google" id="ProtNLM"/>
    </source>
</evidence>
<feature type="coiled-coil region" evidence="6">
    <location>
        <begin position="20"/>
        <end position="54"/>
    </location>
</feature>
<sequence>MPTENTDDLIMEFKQLTANLATMQHQVVKMLAENEELRIENQHLHDLLDAHEKKHQGVQVLSKSKQNLEKLYNDGYHICNQYYGKSRLQNESCIFCTEIIYGER</sequence>
<gene>
    <name evidence="7" type="ORF">FC87_GL000164</name>
</gene>
<organism evidence="7 8">
    <name type="scientific">Fructilactobacillus florum DSM 22689 = JCM 16035</name>
    <dbReference type="NCBI Taxonomy" id="1423745"/>
    <lineage>
        <taxon>Bacteria</taxon>
        <taxon>Bacillati</taxon>
        <taxon>Bacillota</taxon>
        <taxon>Bacilli</taxon>
        <taxon>Lactobacillales</taxon>
        <taxon>Lactobacillaceae</taxon>
        <taxon>Fructilactobacillus</taxon>
    </lineage>
</organism>
<reference evidence="7 8" key="1">
    <citation type="journal article" date="2015" name="Genome Announc.">
        <title>Expanding the biotechnology potential of lactobacilli through comparative genomics of 213 strains and associated genera.</title>
        <authorList>
            <person name="Sun Z."/>
            <person name="Harris H.M."/>
            <person name="McCann A."/>
            <person name="Guo C."/>
            <person name="Argimon S."/>
            <person name="Zhang W."/>
            <person name="Yang X."/>
            <person name="Jeffery I.B."/>
            <person name="Cooney J.C."/>
            <person name="Kagawa T.F."/>
            <person name="Liu W."/>
            <person name="Song Y."/>
            <person name="Salvetti E."/>
            <person name="Wrobel A."/>
            <person name="Rasinkangas P."/>
            <person name="Parkhill J."/>
            <person name="Rea M.C."/>
            <person name="O'Sullivan O."/>
            <person name="Ritari J."/>
            <person name="Douillard F.P."/>
            <person name="Paul Ross R."/>
            <person name="Yang R."/>
            <person name="Briner A.E."/>
            <person name="Felis G.E."/>
            <person name="de Vos W.M."/>
            <person name="Barrangou R."/>
            <person name="Klaenhammer T.R."/>
            <person name="Caufield P.W."/>
            <person name="Cui Y."/>
            <person name="Zhang H."/>
            <person name="O'Toole P.W."/>
        </authorList>
    </citation>
    <scope>NUCLEOTIDE SEQUENCE [LARGE SCALE GENOMIC DNA]</scope>
    <source>
        <strain evidence="7 8">DSM 22689</strain>
    </source>
</reference>
<evidence type="ECO:0000256" key="1">
    <source>
        <dbReference type="ARBA" id="ARBA00022490"/>
    </source>
</evidence>
<dbReference type="GO" id="GO:0046872">
    <property type="term" value="F:metal ion binding"/>
    <property type="evidence" value="ECO:0007669"/>
    <property type="project" value="UniProtKB-KW"/>
</dbReference>
<evidence type="ECO:0000256" key="6">
    <source>
        <dbReference type="SAM" id="Coils"/>
    </source>
</evidence>
<dbReference type="InterPro" id="IPR010377">
    <property type="entry name" value="YabA"/>
</dbReference>
<protein>
    <recommendedName>
        <fullName evidence="9">Initiation-control protein yabA</fullName>
    </recommendedName>
</protein>
<evidence type="ECO:0000313" key="7">
    <source>
        <dbReference type="EMBL" id="KRM92552.1"/>
    </source>
</evidence>
<dbReference type="Pfam" id="PF06156">
    <property type="entry name" value="YabA"/>
    <property type="match status" value="1"/>
</dbReference>
<dbReference type="GO" id="GO:0006260">
    <property type="term" value="P:DNA replication"/>
    <property type="evidence" value="ECO:0007669"/>
    <property type="project" value="UniProtKB-KW"/>
</dbReference>
<keyword evidence="5" id="KW-0236">DNA replication inhibitor</keyword>
<dbReference type="Proteomes" id="UP000051586">
    <property type="component" value="Unassembled WGS sequence"/>
</dbReference>
<dbReference type="EMBL" id="AYZI01000001">
    <property type="protein sequence ID" value="KRM92552.1"/>
    <property type="molecule type" value="Genomic_DNA"/>
</dbReference>
<keyword evidence="2" id="KW-0235">DNA replication</keyword>
<dbReference type="PATRIC" id="fig|1423745.4.peg.171"/>
<evidence type="ECO:0000256" key="3">
    <source>
        <dbReference type="ARBA" id="ARBA00022723"/>
    </source>
</evidence>
<evidence type="ECO:0000256" key="5">
    <source>
        <dbReference type="ARBA" id="ARBA00022880"/>
    </source>
</evidence>
<keyword evidence="4" id="KW-0862">Zinc</keyword>
<dbReference type="GO" id="GO:0008156">
    <property type="term" value="P:negative regulation of DNA replication"/>
    <property type="evidence" value="ECO:0007669"/>
    <property type="project" value="UniProtKB-KW"/>
</dbReference>
<keyword evidence="3" id="KW-0479">Metal-binding</keyword>
<dbReference type="AlphaFoldDB" id="A0A0R2CLS7"/>
<name>A0A0R2CLS7_9LACO</name>
<dbReference type="STRING" id="1423745.GCA_001311215_00429"/>
<comment type="caution">
    <text evidence="7">The sequence shown here is derived from an EMBL/GenBank/DDBJ whole genome shotgun (WGS) entry which is preliminary data.</text>
</comment>
<evidence type="ECO:0000256" key="4">
    <source>
        <dbReference type="ARBA" id="ARBA00022833"/>
    </source>
</evidence>
<keyword evidence="6" id="KW-0175">Coiled coil</keyword>
<dbReference type="PIRSF" id="PIRSF021439">
    <property type="entry name" value="DUF972"/>
    <property type="match status" value="1"/>
</dbReference>
<accession>A0A0R2CLS7</accession>
<dbReference type="RefSeq" id="WP_009167392.1">
    <property type="nucleotide sequence ID" value="NZ_AYZI01000001.1"/>
</dbReference>
<evidence type="ECO:0000256" key="2">
    <source>
        <dbReference type="ARBA" id="ARBA00022705"/>
    </source>
</evidence>
<keyword evidence="1" id="KW-0963">Cytoplasm</keyword>